<evidence type="ECO:0000313" key="9">
    <source>
        <dbReference type="Proteomes" id="UP000663760"/>
    </source>
</evidence>
<dbReference type="InterPro" id="IPR003604">
    <property type="entry name" value="Matrin/U1-like-C_Znf_C2H2"/>
</dbReference>
<name>A0A7I8K7G2_SPIIN</name>
<dbReference type="PRINTS" id="PR00625">
    <property type="entry name" value="JDOMAIN"/>
</dbReference>
<dbReference type="InterPro" id="IPR001623">
    <property type="entry name" value="DnaJ_domain"/>
</dbReference>
<dbReference type="SMART" id="SM00451">
    <property type="entry name" value="ZnF_U1"/>
    <property type="match status" value="1"/>
</dbReference>
<evidence type="ECO:0000256" key="5">
    <source>
        <dbReference type="SAM" id="MobiDB-lite"/>
    </source>
</evidence>
<evidence type="ECO:0000259" key="7">
    <source>
        <dbReference type="PROSITE" id="PS50157"/>
    </source>
</evidence>
<dbReference type="Pfam" id="PF00226">
    <property type="entry name" value="DnaJ"/>
    <property type="match status" value="1"/>
</dbReference>
<dbReference type="AlphaFoldDB" id="A0A7I8K7G2"/>
<dbReference type="EMBL" id="LR746266">
    <property type="protein sequence ID" value="CAA7393437.1"/>
    <property type="molecule type" value="Genomic_DNA"/>
</dbReference>
<organism evidence="8 9">
    <name type="scientific">Spirodela intermedia</name>
    <name type="common">Intermediate duckweed</name>
    <dbReference type="NCBI Taxonomy" id="51605"/>
    <lineage>
        <taxon>Eukaryota</taxon>
        <taxon>Viridiplantae</taxon>
        <taxon>Streptophyta</taxon>
        <taxon>Embryophyta</taxon>
        <taxon>Tracheophyta</taxon>
        <taxon>Spermatophyta</taxon>
        <taxon>Magnoliopsida</taxon>
        <taxon>Liliopsida</taxon>
        <taxon>Araceae</taxon>
        <taxon>Lemnoideae</taxon>
        <taxon>Spirodela</taxon>
    </lineage>
</organism>
<dbReference type="SMART" id="SM00271">
    <property type="entry name" value="DnaJ"/>
    <property type="match status" value="1"/>
</dbReference>
<keyword evidence="2 4" id="KW-0863">Zinc-finger</keyword>
<gene>
    <name evidence="8" type="ORF">SI8410_03004189</name>
</gene>
<feature type="compositionally biased region" description="Basic and acidic residues" evidence="5">
    <location>
        <begin position="587"/>
        <end position="601"/>
    </location>
</feature>
<reference evidence="8" key="1">
    <citation type="submission" date="2020-02" db="EMBL/GenBank/DDBJ databases">
        <authorList>
            <person name="Scholz U."/>
            <person name="Mascher M."/>
            <person name="Fiebig A."/>
        </authorList>
    </citation>
    <scope>NUCLEOTIDE SEQUENCE</scope>
</reference>
<dbReference type="InterPro" id="IPR054076">
    <property type="entry name" value="ZUO1-like_ZHD"/>
</dbReference>
<dbReference type="GO" id="GO:0003676">
    <property type="term" value="F:nucleic acid binding"/>
    <property type="evidence" value="ECO:0007669"/>
    <property type="project" value="InterPro"/>
</dbReference>
<dbReference type="Pfam" id="PF21884">
    <property type="entry name" value="ZUO1-like_ZHD"/>
    <property type="match status" value="1"/>
</dbReference>
<dbReference type="PROSITE" id="PS00028">
    <property type="entry name" value="ZINC_FINGER_C2H2_1"/>
    <property type="match status" value="2"/>
</dbReference>
<dbReference type="PANTHER" id="PTHR45495">
    <property type="entry name" value="DNAJ PROTEIN JJJ1 HOMOLOG"/>
    <property type="match status" value="1"/>
</dbReference>
<feature type="compositionally biased region" description="Basic and acidic residues" evidence="5">
    <location>
        <begin position="543"/>
        <end position="559"/>
    </location>
</feature>
<dbReference type="PANTHER" id="PTHR45495:SF1">
    <property type="entry name" value="DNAJ PROTEIN JJJ1 HOMOLOG"/>
    <property type="match status" value="1"/>
</dbReference>
<proteinExistence type="predicted"/>
<feature type="domain" description="C2H2-type" evidence="7">
    <location>
        <begin position="621"/>
        <end position="650"/>
    </location>
</feature>
<dbReference type="InterPro" id="IPR036869">
    <property type="entry name" value="J_dom_sf"/>
</dbReference>
<evidence type="ECO:0000259" key="6">
    <source>
        <dbReference type="PROSITE" id="PS50076"/>
    </source>
</evidence>
<dbReference type="Proteomes" id="UP000663760">
    <property type="component" value="Chromosome 3"/>
</dbReference>
<keyword evidence="1" id="KW-0479">Metal-binding</keyword>
<evidence type="ECO:0000256" key="4">
    <source>
        <dbReference type="PROSITE-ProRule" id="PRU00042"/>
    </source>
</evidence>
<dbReference type="OrthoDB" id="5894at2759"/>
<dbReference type="PROSITE" id="PS00636">
    <property type="entry name" value="DNAJ_1"/>
    <property type="match status" value="1"/>
</dbReference>
<dbReference type="Gene3D" id="1.10.287.110">
    <property type="entry name" value="DnaJ domain"/>
    <property type="match status" value="1"/>
</dbReference>
<feature type="region of interest" description="Disordered" evidence="5">
    <location>
        <begin position="283"/>
        <end position="304"/>
    </location>
</feature>
<feature type="domain" description="J" evidence="6">
    <location>
        <begin position="10"/>
        <end position="82"/>
    </location>
</feature>
<dbReference type="CDD" id="cd06257">
    <property type="entry name" value="DnaJ"/>
    <property type="match status" value="1"/>
</dbReference>
<evidence type="ECO:0000256" key="1">
    <source>
        <dbReference type="ARBA" id="ARBA00022723"/>
    </source>
</evidence>
<evidence type="ECO:0000256" key="2">
    <source>
        <dbReference type="ARBA" id="ARBA00022771"/>
    </source>
</evidence>
<dbReference type="GO" id="GO:0005783">
    <property type="term" value="C:endoplasmic reticulum"/>
    <property type="evidence" value="ECO:0007669"/>
    <property type="project" value="UniProtKB-ARBA"/>
</dbReference>
<keyword evidence="3" id="KW-0862">Zinc</keyword>
<dbReference type="InterPro" id="IPR013087">
    <property type="entry name" value="Znf_C2H2_type"/>
</dbReference>
<dbReference type="GO" id="GO:0008270">
    <property type="term" value="F:zinc ion binding"/>
    <property type="evidence" value="ECO:0007669"/>
    <property type="project" value="UniProtKB-KW"/>
</dbReference>
<protein>
    <submittedName>
        <fullName evidence="8">Uncharacterized protein</fullName>
    </submittedName>
</protein>
<evidence type="ECO:0000256" key="3">
    <source>
        <dbReference type="ARBA" id="ARBA00022833"/>
    </source>
</evidence>
<evidence type="ECO:0000313" key="8">
    <source>
        <dbReference type="EMBL" id="CAA7393437.1"/>
    </source>
</evidence>
<dbReference type="InterPro" id="IPR018253">
    <property type="entry name" value="DnaJ_domain_CS"/>
</dbReference>
<feature type="compositionally biased region" description="Basic residues" evidence="5">
    <location>
        <begin position="508"/>
        <end position="523"/>
    </location>
</feature>
<keyword evidence="9" id="KW-1185">Reference proteome</keyword>
<dbReference type="Gene3D" id="3.30.160.60">
    <property type="entry name" value="Classic Zinc Finger"/>
    <property type="match status" value="1"/>
</dbReference>
<accession>A0A7I8K7G2</accession>
<dbReference type="Pfam" id="PF12171">
    <property type="entry name" value="zf-C2H2_jaz"/>
    <property type="match status" value="1"/>
</dbReference>
<dbReference type="InterPro" id="IPR044648">
    <property type="entry name" value="JJJ1_plant"/>
</dbReference>
<dbReference type="PROSITE" id="PS50076">
    <property type="entry name" value="DNAJ_2"/>
    <property type="match status" value="1"/>
</dbReference>
<dbReference type="InterPro" id="IPR022755">
    <property type="entry name" value="Znf_C2H2_jaz"/>
</dbReference>
<dbReference type="SMART" id="SM00355">
    <property type="entry name" value="ZnF_C2H2"/>
    <property type="match status" value="2"/>
</dbReference>
<sequence length="651" mass="73228">MVPPGSTSRCLYEVLGVSRDCSLEEIRSAYKKLALRLHPDKVAQSAGGATDDAEATATFQELQHAYDVLRDPKERAWYDAHRSQILFASSRRPTQGANTGSTDDGAFANFFSSFFSKFTASDGRGPGRASKSPMDDIGNIFSFFTPSAYSGFSDTGSGFYKVYGDLFSKIYSNEVRFAKEVNHGVDPDEVLEPAPLIGNLDSSYEQWTAFYKYWLGFSTLIDFSWADLYDVREGFNRRVRREMEELNNKARKKMRREYNDTVRSLAAFVKKRDKRVVEMLRKKKAEEEERKEEQRKKKEEEKKKKEEARLYREAEWAENDEEDDGALYDAWYGSEADGKKKKSNGEQELYCVVCSKKFKSDKQWKNHEQSKKHKDKVAELRESFQDEDELLGVNDDADDDAQVGDGIDVGFDYVQESSDDSGDGALNELSEKFEDGFVFQEQAVEHEISDPGVVGLGSEDETVILEAMISNHRSRKAVSLEQSNMSPGERGEVPNNDAEGESPMEHNLRRKGRRTKASKKGNRSKPYGDDAETMDTNGSLDVDDGKRCQDVDEQVKESASDSLDQVGSSKRGGRNSGKTLKPQQQRQQRDEKSGVNKEADSAAKISSKGKKQKGTSKAPSNMCGTCGESFDSRNKLFMHLGDTGHAMLKTR</sequence>
<dbReference type="SUPFAM" id="SSF46565">
    <property type="entry name" value="Chaperone J-domain"/>
    <property type="match status" value="1"/>
</dbReference>
<dbReference type="PROSITE" id="PS50157">
    <property type="entry name" value="ZINC_FINGER_C2H2_2"/>
    <property type="match status" value="1"/>
</dbReference>
<dbReference type="InterPro" id="IPR036236">
    <property type="entry name" value="Znf_C2H2_sf"/>
</dbReference>
<feature type="region of interest" description="Disordered" evidence="5">
    <location>
        <begin position="467"/>
        <end position="629"/>
    </location>
</feature>
<dbReference type="SUPFAM" id="SSF57667">
    <property type="entry name" value="beta-beta-alpha zinc fingers"/>
    <property type="match status" value="1"/>
</dbReference>